<accession>A0A914R185</accession>
<dbReference type="AlphaFoldDB" id="A0A914R185"/>
<dbReference type="Proteomes" id="UP000887578">
    <property type="component" value="Unplaced"/>
</dbReference>
<keyword evidence="1" id="KW-1185">Reference proteome</keyword>
<evidence type="ECO:0000313" key="2">
    <source>
        <dbReference type="WBParaSite" id="PDA_v2.g8206.t1"/>
    </source>
</evidence>
<organism evidence="1 2">
    <name type="scientific">Panagrolaimus davidi</name>
    <dbReference type="NCBI Taxonomy" id="227884"/>
    <lineage>
        <taxon>Eukaryota</taxon>
        <taxon>Metazoa</taxon>
        <taxon>Ecdysozoa</taxon>
        <taxon>Nematoda</taxon>
        <taxon>Chromadorea</taxon>
        <taxon>Rhabditida</taxon>
        <taxon>Tylenchina</taxon>
        <taxon>Panagrolaimomorpha</taxon>
        <taxon>Panagrolaimoidea</taxon>
        <taxon>Panagrolaimidae</taxon>
        <taxon>Panagrolaimus</taxon>
    </lineage>
</organism>
<sequence>MSLFFEERMNEQKEDDPENDMNTFIYPFMVSIPLLNDPEEGRAITALCKMTTIYNIFSIVWQLRLTKYYFTTFCDDEFLWNATCNVSYSLFCDNEMRLELYSSPKVSTLCVPDEDGEKKFKTPDGFLTKFHDEFVNGKVAEVVFLVEIIIPAMTFYRPFDLYKFFRNKYPENLETDFRFEFMKESDYSIKCSDGYLVPALKMVLNVSSKFMHNHFKESKENELIVEHKIDVVKPIILYLHSLCFKMPKCYDLDFVDRLLKAVDFFEPEHRSADRSGIKDSIHKSLCQKFAAEKPSNFISILQWLRLSIHHRFYILLDMVCALISYKFYFKWIETFSEMTRDHPLFCDIFGYENYFGVGSLSHQTFYSISRGFVDSLFTNVILN</sequence>
<evidence type="ECO:0000313" key="1">
    <source>
        <dbReference type="Proteomes" id="UP000887578"/>
    </source>
</evidence>
<name>A0A914R185_9BILA</name>
<proteinExistence type="predicted"/>
<dbReference type="WBParaSite" id="PDA_v2.g8206.t1">
    <property type="protein sequence ID" value="PDA_v2.g8206.t1"/>
    <property type="gene ID" value="PDA_v2.g8206"/>
</dbReference>
<reference evidence="2" key="1">
    <citation type="submission" date="2022-11" db="UniProtKB">
        <authorList>
            <consortium name="WormBaseParasite"/>
        </authorList>
    </citation>
    <scope>IDENTIFICATION</scope>
</reference>
<protein>
    <submittedName>
        <fullName evidence="2">Uncharacterized protein</fullName>
    </submittedName>
</protein>